<name>A0ABP7S506_9PSEU</name>
<keyword evidence="1" id="KW-0732">Signal</keyword>
<evidence type="ECO:0000256" key="1">
    <source>
        <dbReference type="SAM" id="SignalP"/>
    </source>
</evidence>
<feature type="signal peptide" evidence="1">
    <location>
        <begin position="1"/>
        <end position="20"/>
    </location>
</feature>
<comment type="caution">
    <text evidence="2">The sequence shown here is derived from an EMBL/GenBank/DDBJ whole genome shotgun (WGS) entry which is preliminary data.</text>
</comment>
<organism evidence="2 3">
    <name type="scientific">Allokutzneria multivorans</name>
    <dbReference type="NCBI Taxonomy" id="1142134"/>
    <lineage>
        <taxon>Bacteria</taxon>
        <taxon>Bacillati</taxon>
        <taxon>Actinomycetota</taxon>
        <taxon>Actinomycetes</taxon>
        <taxon>Pseudonocardiales</taxon>
        <taxon>Pseudonocardiaceae</taxon>
        <taxon>Allokutzneria</taxon>
    </lineage>
</organism>
<reference evidence="3" key="1">
    <citation type="journal article" date="2019" name="Int. J. Syst. Evol. Microbiol.">
        <title>The Global Catalogue of Microorganisms (GCM) 10K type strain sequencing project: providing services to taxonomists for standard genome sequencing and annotation.</title>
        <authorList>
            <consortium name="The Broad Institute Genomics Platform"/>
            <consortium name="The Broad Institute Genome Sequencing Center for Infectious Disease"/>
            <person name="Wu L."/>
            <person name="Ma J."/>
        </authorList>
    </citation>
    <scope>NUCLEOTIDE SEQUENCE [LARGE SCALE GENOMIC DNA]</scope>
    <source>
        <strain evidence="3">JCM 17342</strain>
    </source>
</reference>
<protein>
    <submittedName>
        <fullName evidence="2">Uncharacterized protein</fullName>
    </submittedName>
</protein>
<dbReference type="EMBL" id="BAABAL010000009">
    <property type="protein sequence ID" value="GAA4006800.1"/>
    <property type="molecule type" value="Genomic_DNA"/>
</dbReference>
<evidence type="ECO:0000313" key="2">
    <source>
        <dbReference type="EMBL" id="GAA4006800.1"/>
    </source>
</evidence>
<evidence type="ECO:0000313" key="3">
    <source>
        <dbReference type="Proteomes" id="UP001501747"/>
    </source>
</evidence>
<dbReference type="SUPFAM" id="SSF50956">
    <property type="entry name" value="Thermostable phytase (3-phytase)"/>
    <property type="match status" value="1"/>
</dbReference>
<sequence>MWKRLLLATILVVPGATAVAETPLSHRTSWLGETLSAEDAASLHPTDQGWPGYGRKWVQVRVASVFVDPQSTDGLAYTNSVYDEMSREKGVYRFGVGATARPVAQLYPQGSGGTVVAGDDKYFYADHTRWGERLPDGSLKNLGQVLTRFQRGSVPHKNPWYGDTIPMSDFAGGDPVASSWTAGRNLTGVPGGLTAGLGFVFVSRPSENLIYVYEREKMTLVAEYPARNPGALTFRHATNSLFALSDNASGKREAREWKVQPTGAVTAGATITDVGTSPMALAANANRLLIADNHVAAQQVRLYSERNELIGKLGQPGGVVAHKGVYGDDRFDNLAGVGIDKAGNITVAANGRGTYGWLDIRRFTPNNVLDGKVVNHVFLDAAVPDPRDPTQVYTAFNRYTLNYSTTTPGQEWSPNRTQLTVNRATCPHDGRSPHPVTGATSQTQAVALRYLKGSDGIERKYLFVRPQGQAFTNLGIYKADGDEMRPSVLFSEGVNAWPDGTPATPGRRKWVDTNADCRVSPGEITDMADGRDWISFAHSIDVKGGVWGTGPNLKYVHHFPLRSFDAAQNPQYGSAENILLADAPMDKILNVHYVDATDTMYLYGYRGAPAGPTASPRYILAKYDNFSTPQRRLSRSVDMDYKRCWYSQWSIDPCSPIGIAVAGNRVYVADSGAGEGDPAGRVRTFSADSLTYRGSLVAGPEVGRRAGWVDVAVTGITATALPNGEHVIFREEDALTRVLLYRHTPTT</sequence>
<feature type="chain" id="PRO_5045552765" evidence="1">
    <location>
        <begin position="21"/>
        <end position="747"/>
    </location>
</feature>
<keyword evidence="3" id="KW-1185">Reference proteome</keyword>
<gene>
    <name evidence="2" type="ORF">GCM10022247_30700</name>
</gene>
<dbReference type="Proteomes" id="UP001501747">
    <property type="component" value="Unassembled WGS sequence"/>
</dbReference>
<accession>A0ABP7S506</accession>
<proteinExistence type="predicted"/>
<dbReference type="RefSeq" id="WP_344875169.1">
    <property type="nucleotide sequence ID" value="NZ_BAABAL010000009.1"/>
</dbReference>